<dbReference type="Pfam" id="PF00058">
    <property type="entry name" value="Ldl_recept_b"/>
    <property type="match status" value="1"/>
</dbReference>
<dbReference type="Gene3D" id="2.120.10.30">
    <property type="entry name" value="TolB, C-terminal domain"/>
    <property type="match status" value="1"/>
</dbReference>
<evidence type="ECO:0000313" key="2">
    <source>
        <dbReference type="EMBL" id="KAA8590700.1"/>
    </source>
</evidence>
<evidence type="ECO:0000256" key="1">
    <source>
        <dbReference type="PROSITE-ProRule" id="PRU00461"/>
    </source>
</evidence>
<dbReference type="GO" id="GO:0007399">
    <property type="term" value="P:nervous system development"/>
    <property type="evidence" value="ECO:0007669"/>
    <property type="project" value="TreeGrafter"/>
</dbReference>
<dbReference type="PANTHER" id="PTHR46513:SF16">
    <property type="entry name" value="LOW-DENSITY LIPOPROTEIN RECEPTOR-RELATED PROTEIN 5"/>
    <property type="match status" value="1"/>
</dbReference>
<dbReference type="PANTHER" id="PTHR46513">
    <property type="entry name" value="VITELLOGENIN RECEPTOR-LIKE PROTEIN-RELATED-RELATED"/>
    <property type="match status" value="1"/>
</dbReference>
<accession>A0A5J5DCA5</accession>
<dbReference type="EMBL" id="VOFY01000008">
    <property type="protein sequence ID" value="KAA8590700.1"/>
    <property type="molecule type" value="Genomic_DNA"/>
</dbReference>
<feature type="repeat" description="LDL-receptor class B" evidence="1">
    <location>
        <begin position="1"/>
        <end position="42"/>
    </location>
</feature>
<dbReference type="InterPro" id="IPR050778">
    <property type="entry name" value="Cueball_EGF_LRP_Nidogen"/>
</dbReference>
<reference evidence="2 3" key="1">
    <citation type="submission" date="2019-08" db="EMBL/GenBank/DDBJ databases">
        <title>A chromosome-level genome assembly, high-density linkage maps, and genome scans reveal the genomic architecture of hybrid incompatibilities underlying speciation via character displacement in darters (Percidae: Etheostominae).</title>
        <authorList>
            <person name="Moran R.L."/>
            <person name="Catchen J.M."/>
            <person name="Fuller R.C."/>
        </authorList>
    </citation>
    <scope>NUCLEOTIDE SEQUENCE [LARGE SCALE GENOMIC DNA]</scope>
    <source>
        <strain evidence="2">EspeVRDwgs_2016</strain>
        <tissue evidence="2">Muscle</tissue>
    </source>
</reference>
<dbReference type="PROSITE" id="PS51120">
    <property type="entry name" value="LDLRB"/>
    <property type="match status" value="1"/>
</dbReference>
<feature type="non-terminal residue" evidence="2">
    <location>
        <position position="55"/>
    </location>
</feature>
<organism evidence="2 3">
    <name type="scientific">Etheostoma spectabile</name>
    <name type="common">orangethroat darter</name>
    <dbReference type="NCBI Taxonomy" id="54343"/>
    <lineage>
        <taxon>Eukaryota</taxon>
        <taxon>Metazoa</taxon>
        <taxon>Chordata</taxon>
        <taxon>Craniata</taxon>
        <taxon>Vertebrata</taxon>
        <taxon>Euteleostomi</taxon>
        <taxon>Actinopterygii</taxon>
        <taxon>Neopterygii</taxon>
        <taxon>Teleostei</taxon>
        <taxon>Neoteleostei</taxon>
        <taxon>Acanthomorphata</taxon>
        <taxon>Eupercaria</taxon>
        <taxon>Perciformes</taxon>
        <taxon>Percoidei</taxon>
        <taxon>Percidae</taxon>
        <taxon>Etheostomatinae</taxon>
        <taxon>Etheostoma</taxon>
    </lineage>
</organism>
<gene>
    <name evidence="2" type="ORF">FQN60_014634</name>
</gene>
<dbReference type="AlphaFoldDB" id="A0A5J5DCA5"/>
<protein>
    <submittedName>
        <fullName evidence="2">Uncharacterized protein</fullName>
    </submittedName>
</protein>
<proteinExistence type="predicted"/>
<name>A0A5J5DCA5_9PERO</name>
<keyword evidence="3" id="KW-1185">Reference proteome</keyword>
<dbReference type="InterPro" id="IPR011042">
    <property type="entry name" value="6-blade_b-propeller_TolB-like"/>
</dbReference>
<dbReference type="InterPro" id="IPR000033">
    <property type="entry name" value="LDLR_classB_rpt"/>
</dbReference>
<comment type="caution">
    <text evidence="2">The sequence shown here is derived from an EMBL/GenBank/DDBJ whole genome shotgun (WGS) entry which is preliminary data.</text>
</comment>
<dbReference type="Proteomes" id="UP000327493">
    <property type="component" value="Chromosome 8"/>
</dbReference>
<dbReference type="SUPFAM" id="SSF63825">
    <property type="entry name" value="YWTD domain"/>
    <property type="match status" value="1"/>
</dbReference>
<sequence>MYWTDWGEHPKIERANLDGTERLVLLNSSLGWPNGLAIDHAAGKLYWGDAKTDKI</sequence>
<evidence type="ECO:0000313" key="3">
    <source>
        <dbReference type="Proteomes" id="UP000327493"/>
    </source>
</evidence>